<keyword evidence="1" id="KW-0812">Transmembrane</keyword>
<evidence type="ECO:0000313" key="3">
    <source>
        <dbReference type="Proteomes" id="UP001242732"/>
    </source>
</evidence>
<dbReference type="PROSITE" id="PS00409">
    <property type="entry name" value="PROKAR_NTER_METHYL"/>
    <property type="match status" value="1"/>
</dbReference>
<proteinExistence type="predicted"/>
<feature type="transmembrane region" description="Helical" evidence="1">
    <location>
        <begin position="33"/>
        <end position="55"/>
    </location>
</feature>
<dbReference type="GeneID" id="79791564"/>
<evidence type="ECO:0000313" key="2">
    <source>
        <dbReference type="EMBL" id="WIY50235.1"/>
    </source>
</evidence>
<evidence type="ECO:0000256" key="1">
    <source>
        <dbReference type="SAM" id="Phobius"/>
    </source>
</evidence>
<keyword evidence="1" id="KW-1133">Transmembrane helix</keyword>
<keyword evidence="1" id="KW-0472">Membrane</keyword>
<accession>A0ABY9ATI4</accession>
<dbReference type="InterPro" id="IPR012902">
    <property type="entry name" value="N_methyl_site"/>
</dbReference>
<dbReference type="InterPro" id="IPR013362">
    <property type="entry name" value="Pilus_4_PilV"/>
</dbReference>
<dbReference type="NCBIfam" id="TIGR02532">
    <property type="entry name" value="IV_pilin_GFxxxE"/>
    <property type="match status" value="1"/>
</dbReference>
<dbReference type="NCBIfam" id="TIGR02523">
    <property type="entry name" value="type_IV_pilV"/>
    <property type="match status" value="1"/>
</dbReference>
<dbReference type="RefSeq" id="WP_011796602.1">
    <property type="nucleotide sequence ID" value="NZ_CP023687.1"/>
</dbReference>
<reference evidence="2 3" key="1">
    <citation type="submission" date="2023-06" db="EMBL/GenBank/DDBJ databases">
        <authorList>
            <person name="Ham H."/>
            <person name="Park D.S."/>
        </authorList>
    </citation>
    <scope>NUCLEOTIDE SEQUENCE [LARGE SCALE GENOMIC DNA]</scope>
    <source>
        <strain evidence="2 3">KACC 17005</strain>
    </source>
</reference>
<dbReference type="Proteomes" id="UP001242732">
    <property type="component" value="Chromosome"/>
</dbReference>
<protein>
    <submittedName>
        <fullName evidence="2">Type IV pilus modification protein PilV</fullName>
    </submittedName>
</protein>
<organism evidence="2 3">
    <name type="scientific">Paracidovorax citrulli</name>
    <name type="common">Acidovorax citrulli</name>
    <dbReference type="NCBI Taxonomy" id="80869"/>
    <lineage>
        <taxon>Bacteria</taxon>
        <taxon>Pseudomonadati</taxon>
        <taxon>Pseudomonadota</taxon>
        <taxon>Betaproteobacteria</taxon>
        <taxon>Burkholderiales</taxon>
        <taxon>Comamonadaceae</taxon>
        <taxon>Paracidovorax</taxon>
    </lineage>
</organism>
<keyword evidence="3" id="KW-1185">Reference proteome</keyword>
<dbReference type="EMBL" id="CP127363">
    <property type="protein sequence ID" value="WIY50235.1"/>
    <property type="molecule type" value="Genomic_DNA"/>
</dbReference>
<name>A0ABY9ATI4_PARCI</name>
<dbReference type="Pfam" id="PF07963">
    <property type="entry name" value="N_methyl"/>
    <property type="match status" value="1"/>
</dbReference>
<sequence length="225" mass="23895">MDHNSLLYSLRSRWRTGDASPRRRESGFTLVEVLVSIVVLSFGILGLVGVQAFALQSTREARLQAQAANLAREMTELMRGNNQIAIKSDASLNPYLINLQSPLSPATANYCLGVASSSACADGTAVARAELTDWLTRLDAALPGARVVICFDKAPYDSNGMPRWDCTPGAAGVDEVAVVKIGWTRKSTLRASATSDGVETATASGSYPYVVFPVTSGNPVEAPSL</sequence>
<gene>
    <name evidence="2" type="primary">pilV</name>
    <name evidence="2" type="ORF">QRO08_06590</name>
</gene>